<dbReference type="RefSeq" id="WP_146917052.1">
    <property type="nucleotide sequence ID" value="NZ_CP042430.1"/>
</dbReference>
<dbReference type="PANTHER" id="PTHR37017">
    <property type="entry name" value="AB HYDROLASE-1 DOMAIN-CONTAINING PROTEIN-RELATED"/>
    <property type="match status" value="1"/>
</dbReference>
<organism evidence="2 3">
    <name type="scientific">Baekduia soli</name>
    <dbReference type="NCBI Taxonomy" id="496014"/>
    <lineage>
        <taxon>Bacteria</taxon>
        <taxon>Bacillati</taxon>
        <taxon>Actinomycetota</taxon>
        <taxon>Thermoleophilia</taxon>
        <taxon>Solirubrobacterales</taxon>
        <taxon>Baekduiaceae</taxon>
        <taxon>Baekduia</taxon>
    </lineage>
</organism>
<protein>
    <submittedName>
        <fullName evidence="2">Alpha/beta hydrolase</fullName>
    </submittedName>
</protein>
<dbReference type="KEGG" id="bsol:FSW04_05420"/>
<dbReference type="Gene3D" id="3.40.50.1820">
    <property type="entry name" value="alpha/beta hydrolase"/>
    <property type="match status" value="1"/>
</dbReference>
<dbReference type="InterPro" id="IPR029058">
    <property type="entry name" value="AB_hydrolase_fold"/>
</dbReference>
<name>A0A5B8U295_9ACTN</name>
<dbReference type="AlphaFoldDB" id="A0A5B8U295"/>
<feature type="domain" description="AB hydrolase-1" evidence="1">
    <location>
        <begin position="4"/>
        <end position="216"/>
    </location>
</feature>
<keyword evidence="2" id="KW-0378">Hydrolase</keyword>
<dbReference type="Pfam" id="PF12697">
    <property type="entry name" value="Abhydrolase_6"/>
    <property type="match status" value="1"/>
</dbReference>
<gene>
    <name evidence="2" type="ORF">FSW04_05420</name>
</gene>
<dbReference type="OrthoDB" id="9773549at2"/>
<proteinExistence type="predicted"/>
<dbReference type="GO" id="GO:0016787">
    <property type="term" value="F:hydrolase activity"/>
    <property type="evidence" value="ECO:0007669"/>
    <property type="project" value="UniProtKB-KW"/>
</dbReference>
<dbReference type="Proteomes" id="UP000321805">
    <property type="component" value="Chromosome"/>
</dbReference>
<evidence type="ECO:0000313" key="3">
    <source>
        <dbReference type="Proteomes" id="UP000321805"/>
    </source>
</evidence>
<dbReference type="PANTHER" id="PTHR37017:SF11">
    <property type="entry name" value="ESTERASE_LIPASE_THIOESTERASE DOMAIN-CONTAINING PROTEIN"/>
    <property type="match status" value="1"/>
</dbReference>
<dbReference type="EMBL" id="CP042430">
    <property type="protein sequence ID" value="QEC47081.1"/>
    <property type="molecule type" value="Genomic_DNA"/>
</dbReference>
<dbReference type="InterPro" id="IPR000073">
    <property type="entry name" value="AB_hydrolase_1"/>
</dbReference>
<sequence>MTTFVLVHGAWHDAACWDAVVAALEAAGHVAIAPELPVSEPAAGFADYARVVAEAMPEADEPPVVVGHSLSSAVIAALPELIDVGLLVYLCPRLSGFRGPPGGPDVFRPAAGLPRDELDRTVWPRERAEAELYGRVEPALAHATAQRLRPQAQIWRAPHPAAVPPEVPSAMVVSSADEMFEPAWSRWAARNVLGVVPVERDWGHFPMLEAPRELAALLVELAREGGALPAPGTPAE</sequence>
<dbReference type="SUPFAM" id="SSF53474">
    <property type="entry name" value="alpha/beta-Hydrolases"/>
    <property type="match status" value="1"/>
</dbReference>
<dbReference type="InterPro" id="IPR052897">
    <property type="entry name" value="Sec-Metab_Biosynth_Hydrolase"/>
</dbReference>
<reference evidence="2 3" key="1">
    <citation type="journal article" date="2018" name="J. Microbiol.">
        <title>Baekduia soli gen. nov., sp. nov., a novel bacterium isolated from the soil of Baekdu Mountain and proposal of a novel family name, Baekduiaceae fam. nov.</title>
        <authorList>
            <person name="An D.S."/>
            <person name="Siddiqi M.Z."/>
            <person name="Kim K.H."/>
            <person name="Yu H.S."/>
            <person name="Im W.T."/>
        </authorList>
    </citation>
    <scope>NUCLEOTIDE SEQUENCE [LARGE SCALE GENOMIC DNA]</scope>
    <source>
        <strain evidence="2 3">BR7-21</strain>
    </source>
</reference>
<accession>A0A5B8U295</accession>
<evidence type="ECO:0000313" key="2">
    <source>
        <dbReference type="EMBL" id="QEC47081.1"/>
    </source>
</evidence>
<keyword evidence="3" id="KW-1185">Reference proteome</keyword>
<evidence type="ECO:0000259" key="1">
    <source>
        <dbReference type="Pfam" id="PF12697"/>
    </source>
</evidence>